<proteinExistence type="predicted"/>
<accession>A0AAU7TLR8</accession>
<name>A0AAU7TLR8_9ACTN</name>
<reference evidence="3" key="1">
    <citation type="submission" date="2024-06" db="EMBL/GenBank/DDBJ databases">
        <title>Kribbella sp. strain HUAS MG21 genome sequences.</title>
        <authorList>
            <person name="Mo P."/>
        </authorList>
    </citation>
    <scope>NUCLEOTIDE SEQUENCE</scope>
    <source>
        <strain evidence="3">HUAS MG21</strain>
    </source>
</reference>
<evidence type="ECO:0000256" key="1">
    <source>
        <dbReference type="SAM" id="MobiDB-lite"/>
    </source>
</evidence>
<gene>
    <name evidence="3" type="ORF">ABN611_15030</name>
</gene>
<evidence type="ECO:0000313" key="3">
    <source>
        <dbReference type="EMBL" id="XBV27702.1"/>
    </source>
</evidence>
<evidence type="ECO:0000259" key="2">
    <source>
        <dbReference type="Pfam" id="PF13274"/>
    </source>
</evidence>
<dbReference type="RefSeq" id="WP_350280485.1">
    <property type="nucleotide sequence ID" value="NZ_CP158165.1"/>
</dbReference>
<feature type="region of interest" description="Disordered" evidence="1">
    <location>
        <begin position="184"/>
        <end position="222"/>
    </location>
</feature>
<protein>
    <submittedName>
        <fullName evidence="3">Type II toxin-antitoxin system antitoxin SocA domain-containing protein</fullName>
    </submittedName>
</protein>
<organism evidence="3">
    <name type="scientific">Kribbella sp. HUAS MG21</name>
    <dbReference type="NCBI Taxonomy" id="3160966"/>
    <lineage>
        <taxon>Bacteria</taxon>
        <taxon>Bacillati</taxon>
        <taxon>Actinomycetota</taxon>
        <taxon>Actinomycetes</taxon>
        <taxon>Propionibacteriales</taxon>
        <taxon>Kribbellaceae</taxon>
        <taxon>Kribbella</taxon>
    </lineage>
</organism>
<dbReference type="AlphaFoldDB" id="A0AAU7TLR8"/>
<feature type="domain" description="Antitoxin SocA-like Panacea" evidence="2">
    <location>
        <begin position="23"/>
        <end position="113"/>
    </location>
</feature>
<dbReference type="EMBL" id="CP158165">
    <property type="protein sequence ID" value="XBV27702.1"/>
    <property type="molecule type" value="Genomic_DNA"/>
</dbReference>
<dbReference type="Pfam" id="PF13274">
    <property type="entry name" value="SocA_Panacea"/>
    <property type="match status" value="1"/>
</dbReference>
<sequence length="222" mass="24480">MATADDVAAAVIAQVGLLDAMKLEKLVYYSQAWHLAITDAPLFDDPIEAWRDGPVVDHLYQQHRKKRAVAVWPAGEPRAIGDRGRRVIALVCMEYGQKSGEELSRLTHSEEPWRVAWGGRSPFARGRTPISHGSMAKFYRRGRLGGRTAGDLAAGGIALSPPGAVEYSARDLNSKIDELRDEFMRPAEHEPTTSSSTVSANRDDPVVSNSSRVITFRTRTRP</sequence>
<dbReference type="InterPro" id="IPR025272">
    <property type="entry name" value="SocA_Panacea"/>
</dbReference>